<name>A0ABV1KMN1_9BACL</name>
<feature type="transmembrane region" description="Helical" evidence="1">
    <location>
        <begin position="107"/>
        <end position="126"/>
    </location>
</feature>
<evidence type="ECO:0000313" key="3">
    <source>
        <dbReference type="Proteomes" id="UP001493487"/>
    </source>
</evidence>
<feature type="transmembrane region" description="Helical" evidence="1">
    <location>
        <begin position="209"/>
        <end position="228"/>
    </location>
</feature>
<feature type="transmembrane region" description="Helical" evidence="1">
    <location>
        <begin position="52"/>
        <end position="71"/>
    </location>
</feature>
<protein>
    <recommendedName>
        <fullName evidence="4">ABC-2 transporter permease</fullName>
    </recommendedName>
</protein>
<sequence length="242" mass="27861">MTQRQAVQYICVYLWKRERFGIIFTLLFAIYMGSVISLSIDGNLENKEVPEVLNGIIDWIYLTMFPVFGLVMNKSAFGMWRDDYYSKRMAHWRTMPIPVASIVQARFLQTIVILPVIGICFLFLQYMIAPNLRDAVSPVEWLENGLIWMCYSFIINAMYVLLELGYSGKRYVLGYSGYMGVTAIVTAILTWQGIHLFEEVLRATEEGHAFVFIIGLGILAVVASWLSYRATINRIRTRSITF</sequence>
<dbReference type="RefSeq" id="WP_232182480.1">
    <property type="nucleotide sequence ID" value="NZ_JAIOAP010000001.1"/>
</dbReference>
<dbReference type="Proteomes" id="UP001493487">
    <property type="component" value="Unassembled WGS sequence"/>
</dbReference>
<keyword evidence="1" id="KW-1133">Transmembrane helix</keyword>
<dbReference type="EMBL" id="JASKHM010000001">
    <property type="protein sequence ID" value="MEQ4481073.1"/>
    <property type="molecule type" value="Genomic_DNA"/>
</dbReference>
<keyword evidence="1" id="KW-0472">Membrane</keyword>
<evidence type="ECO:0008006" key="4">
    <source>
        <dbReference type="Google" id="ProtNLM"/>
    </source>
</evidence>
<feature type="transmembrane region" description="Helical" evidence="1">
    <location>
        <begin position="178"/>
        <end position="197"/>
    </location>
</feature>
<keyword evidence="1" id="KW-0812">Transmembrane</keyword>
<feature type="transmembrane region" description="Helical" evidence="1">
    <location>
        <begin position="146"/>
        <end position="166"/>
    </location>
</feature>
<evidence type="ECO:0000256" key="1">
    <source>
        <dbReference type="SAM" id="Phobius"/>
    </source>
</evidence>
<organism evidence="2 3">
    <name type="scientific">Cohnella silvisoli</name>
    <dbReference type="NCBI Taxonomy" id="2873699"/>
    <lineage>
        <taxon>Bacteria</taxon>
        <taxon>Bacillati</taxon>
        <taxon>Bacillota</taxon>
        <taxon>Bacilli</taxon>
        <taxon>Bacillales</taxon>
        <taxon>Paenibacillaceae</taxon>
        <taxon>Cohnella</taxon>
    </lineage>
</organism>
<reference evidence="2 3" key="1">
    <citation type="journal article" date="2023" name="Genome Announc.">
        <title>Pan-Genome Analyses of the Genus Cohnella and Proposal of the Novel Species Cohnella silvisoli sp. nov., Isolated from Forest Soil.</title>
        <authorList>
            <person name="Wang C."/>
            <person name="Mao L."/>
            <person name="Bao G."/>
            <person name="Zhu H."/>
        </authorList>
    </citation>
    <scope>NUCLEOTIDE SEQUENCE [LARGE SCALE GENOMIC DNA]</scope>
    <source>
        <strain evidence="2 3">NL03-T5-1</strain>
    </source>
</reference>
<comment type="caution">
    <text evidence="2">The sequence shown here is derived from an EMBL/GenBank/DDBJ whole genome shotgun (WGS) entry which is preliminary data.</text>
</comment>
<gene>
    <name evidence="2" type="ORF">QJS35_01555</name>
</gene>
<proteinExistence type="predicted"/>
<feature type="transmembrane region" description="Helical" evidence="1">
    <location>
        <begin position="20"/>
        <end position="40"/>
    </location>
</feature>
<evidence type="ECO:0000313" key="2">
    <source>
        <dbReference type="EMBL" id="MEQ4481073.1"/>
    </source>
</evidence>
<keyword evidence="3" id="KW-1185">Reference proteome</keyword>
<accession>A0ABV1KMN1</accession>